<sequence length="130" mass="14123">MGMFKKSITVSNLFDTDERFRADFWVDTGALYSFIPEDLLEGIHVEPTGKRDPILADGRTDTRLFGTCNFEIDGIEGAVPCPIIFAPESSLFLLGATALENFGVGVDPIRRDLKPVLAVIGGFLASGRAN</sequence>
<dbReference type="EMBL" id="CAADFL010000139">
    <property type="protein sequence ID" value="VFK10421.1"/>
    <property type="molecule type" value="Genomic_DNA"/>
</dbReference>
<accession>A0A450SNI5</accession>
<reference evidence="2" key="1">
    <citation type="submission" date="2019-02" db="EMBL/GenBank/DDBJ databases">
        <authorList>
            <person name="Gruber-Vodicka R. H."/>
            <person name="Seah K. B. B."/>
        </authorList>
    </citation>
    <scope>NUCLEOTIDE SEQUENCE</scope>
    <source>
        <strain evidence="1">BECK_BZ163</strain>
        <strain evidence="3">BECK_BZ164</strain>
        <strain evidence="2">BECK_BZ165</strain>
    </source>
</reference>
<evidence type="ECO:0000313" key="2">
    <source>
        <dbReference type="EMBL" id="VFJ55390.1"/>
    </source>
</evidence>
<proteinExistence type="predicted"/>
<evidence type="ECO:0000313" key="1">
    <source>
        <dbReference type="EMBL" id="VFJ54479.1"/>
    </source>
</evidence>
<dbReference type="SUPFAM" id="SSF50630">
    <property type="entry name" value="Acid proteases"/>
    <property type="match status" value="1"/>
</dbReference>
<protein>
    <recommendedName>
        <fullName evidence="4">Aspartyl protease</fullName>
    </recommendedName>
</protein>
<evidence type="ECO:0000313" key="3">
    <source>
        <dbReference type="EMBL" id="VFK10421.1"/>
    </source>
</evidence>
<dbReference type="InterPro" id="IPR021109">
    <property type="entry name" value="Peptidase_aspartic_dom_sf"/>
</dbReference>
<evidence type="ECO:0008006" key="4">
    <source>
        <dbReference type="Google" id="ProtNLM"/>
    </source>
</evidence>
<organism evidence="2">
    <name type="scientific">Candidatus Kentrum sp. FM</name>
    <dbReference type="NCBI Taxonomy" id="2126340"/>
    <lineage>
        <taxon>Bacteria</taxon>
        <taxon>Pseudomonadati</taxon>
        <taxon>Pseudomonadota</taxon>
        <taxon>Gammaproteobacteria</taxon>
        <taxon>Candidatus Kentrum</taxon>
    </lineage>
</organism>
<dbReference type="EMBL" id="CAADEZ010000132">
    <property type="protein sequence ID" value="VFJ54479.1"/>
    <property type="molecule type" value="Genomic_DNA"/>
</dbReference>
<gene>
    <name evidence="1" type="ORF">BECKFM1743A_GA0114220_101327</name>
    <name evidence="3" type="ORF">BECKFM1743B_GA0114221_101398</name>
    <name evidence="2" type="ORF">BECKFM1743C_GA0114222_101567</name>
</gene>
<name>A0A450SNI5_9GAMM</name>
<dbReference type="EMBL" id="CAADFA010000156">
    <property type="protein sequence ID" value="VFJ55390.1"/>
    <property type="molecule type" value="Genomic_DNA"/>
</dbReference>
<dbReference type="AlphaFoldDB" id="A0A450SNI5"/>
<dbReference type="Gene3D" id="2.40.70.10">
    <property type="entry name" value="Acid Proteases"/>
    <property type="match status" value="1"/>
</dbReference>